<dbReference type="AlphaFoldDB" id="X1R7K7"/>
<name>X1R7K7_9ZZZZ</name>
<gene>
    <name evidence="1" type="ORF">S12H4_20611</name>
</gene>
<comment type="caution">
    <text evidence="1">The sequence shown here is derived from an EMBL/GenBank/DDBJ whole genome shotgun (WGS) entry which is preliminary data.</text>
</comment>
<dbReference type="EMBL" id="BARW01010475">
    <property type="protein sequence ID" value="GAI76732.1"/>
    <property type="molecule type" value="Genomic_DNA"/>
</dbReference>
<reference evidence="1" key="1">
    <citation type="journal article" date="2014" name="Front. Microbiol.">
        <title>High frequency of phylogenetically diverse reductive dehalogenase-homologous genes in deep subseafloor sedimentary metagenomes.</title>
        <authorList>
            <person name="Kawai M."/>
            <person name="Futagami T."/>
            <person name="Toyoda A."/>
            <person name="Takaki Y."/>
            <person name="Nishi S."/>
            <person name="Hori S."/>
            <person name="Arai W."/>
            <person name="Tsubouchi T."/>
            <person name="Morono Y."/>
            <person name="Uchiyama I."/>
            <person name="Ito T."/>
            <person name="Fujiyama A."/>
            <person name="Inagaki F."/>
            <person name="Takami H."/>
        </authorList>
    </citation>
    <scope>NUCLEOTIDE SEQUENCE</scope>
    <source>
        <strain evidence="1">Expedition CK06-06</strain>
    </source>
</reference>
<organism evidence="1">
    <name type="scientific">marine sediment metagenome</name>
    <dbReference type="NCBI Taxonomy" id="412755"/>
    <lineage>
        <taxon>unclassified sequences</taxon>
        <taxon>metagenomes</taxon>
        <taxon>ecological metagenomes</taxon>
    </lineage>
</organism>
<evidence type="ECO:0000313" key="1">
    <source>
        <dbReference type="EMBL" id="GAI76732.1"/>
    </source>
</evidence>
<sequence length="74" mass="8117">MKHKIYLIEAKEGGGWDTYDAHVVIAASMVGARRMCISGDKGQDTWLDVHRSTIKLIGITNRKKGLVLSSFNAG</sequence>
<protein>
    <submittedName>
        <fullName evidence="1">Uncharacterized protein</fullName>
    </submittedName>
</protein>
<proteinExistence type="predicted"/>
<accession>X1R7K7</accession>